<evidence type="ECO:0000256" key="1">
    <source>
        <dbReference type="SAM" id="MobiDB-lite"/>
    </source>
</evidence>
<accession>A0A6C0EL15</accession>
<dbReference type="InterPro" id="IPR003615">
    <property type="entry name" value="HNH_nuc"/>
</dbReference>
<dbReference type="EMBL" id="MN738881">
    <property type="protein sequence ID" value="QHT29747.1"/>
    <property type="molecule type" value="Genomic_DNA"/>
</dbReference>
<evidence type="ECO:0000313" key="4">
    <source>
        <dbReference type="EMBL" id="QHT29747.1"/>
    </source>
</evidence>
<organism evidence="4">
    <name type="scientific">viral metagenome</name>
    <dbReference type="NCBI Taxonomy" id="1070528"/>
    <lineage>
        <taxon>unclassified sequences</taxon>
        <taxon>metagenomes</taxon>
        <taxon>organismal metagenomes</taxon>
    </lineage>
</organism>
<dbReference type="SMART" id="SM00507">
    <property type="entry name" value="HNHc"/>
    <property type="match status" value="1"/>
</dbReference>
<keyword evidence="2" id="KW-0812">Transmembrane</keyword>
<dbReference type="GO" id="GO:0003676">
    <property type="term" value="F:nucleic acid binding"/>
    <property type="evidence" value="ECO:0007669"/>
    <property type="project" value="InterPro"/>
</dbReference>
<proteinExistence type="predicted"/>
<dbReference type="InterPro" id="IPR002711">
    <property type="entry name" value="HNH"/>
</dbReference>
<feature type="compositionally biased region" description="Low complexity" evidence="1">
    <location>
        <begin position="105"/>
        <end position="116"/>
    </location>
</feature>
<reference evidence="4" key="1">
    <citation type="journal article" date="2020" name="Nature">
        <title>Giant virus diversity and host interactions through global metagenomics.</title>
        <authorList>
            <person name="Schulz F."/>
            <person name="Roux S."/>
            <person name="Paez-Espino D."/>
            <person name="Jungbluth S."/>
            <person name="Walsh D.A."/>
            <person name="Denef V.J."/>
            <person name="McMahon K.D."/>
            <person name="Konstantinidis K.T."/>
            <person name="Eloe-Fadrosh E.A."/>
            <person name="Kyrpides N.C."/>
            <person name="Woyke T."/>
        </authorList>
    </citation>
    <scope>NUCLEOTIDE SEQUENCE</scope>
    <source>
        <strain evidence="4">GVMAG-M-3300009068-24</strain>
    </source>
</reference>
<dbReference type="AlphaFoldDB" id="A0A6C0EL15"/>
<feature type="transmembrane region" description="Helical" evidence="2">
    <location>
        <begin position="6"/>
        <end position="22"/>
    </location>
</feature>
<feature type="transmembrane region" description="Helical" evidence="2">
    <location>
        <begin position="34"/>
        <end position="51"/>
    </location>
</feature>
<sequence length="220" mass="24738">MRIELWLLLICALVVFNIYTEGRYLKNWMRYKKWLQMAGVVLGTLFLYYLIKKNPMNTGALLQASNDYIKYMPLDKQSASLLTPILDFTAKQQRGGGEARGGSGPAPYQEAPAAAQRVLQSGKQSNPGWGKQSNPGWGKQSGSRVTATKRSVSETKKKYVASRQGWRCHSCQEQLTAWFEVDHKVRLEYGGSNHVDNLVALCRNCHGGKTAMENMNKDML</sequence>
<feature type="compositionally biased region" description="Polar residues" evidence="1">
    <location>
        <begin position="118"/>
        <end position="150"/>
    </location>
</feature>
<keyword evidence="2" id="KW-1133">Transmembrane helix</keyword>
<dbReference type="GO" id="GO:0004519">
    <property type="term" value="F:endonuclease activity"/>
    <property type="evidence" value="ECO:0007669"/>
    <property type="project" value="InterPro"/>
</dbReference>
<feature type="region of interest" description="Disordered" evidence="1">
    <location>
        <begin position="93"/>
        <end position="154"/>
    </location>
</feature>
<dbReference type="GO" id="GO:0008270">
    <property type="term" value="F:zinc ion binding"/>
    <property type="evidence" value="ECO:0007669"/>
    <property type="project" value="InterPro"/>
</dbReference>
<keyword evidence="2" id="KW-0472">Membrane</keyword>
<evidence type="ECO:0000259" key="3">
    <source>
        <dbReference type="SMART" id="SM00507"/>
    </source>
</evidence>
<dbReference type="Pfam" id="PF01844">
    <property type="entry name" value="HNH"/>
    <property type="match status" value="1"/>
</dbReference>
<dbReference type="Gene3D" id="1.10.30.50">
    <property type="match status" value="1"/>
</dbReference>
<protein>
    <recommendedName>
        <fullName evidence="3">HNH nuclease domain-containing protein</fullName>
    </recommendedName>
</protein>
<feature type="compositionally biased region" description="Gly residues" evidence="1">
    <location>
        <begin position="94"/>
        <end position="104"/>
    </location>
</feature>
<name>A0A6C0EL15_9ZZZZ</name>
<dbReference type="CDD" id="cd00085">
    <property type="entry name" value="HNHc"/>
    <property type="match status" value="1"/>
</dbReference>
<evidence type="ECO:0000256" key="2">
    <source>
        <dbReference type="SAM" id="Phobius"/>
    </source>
</evidence>
<feature type="domain" description="HNH nuclease" evidence="3">
    <location>
        <begin position="155"/>
        <end position="207"/>
    </location>
</feature>